<dbReference type="SUPFAM" id="SSF57903">
    <property type="entry name" value="FYVE/PHD zinc finger"/>
    <property type="match status" value="1"/>
</dbReference>
<dbReference type="Gene3D" id="3.30.40.10">
    <property type="entry name" value="Zinc/RING finger domain, C3HC4 (zinc finger)"/>
    <property type="match status" value="1"/>
</dbReference>
<dbReference type="GO" id="GO:0008270">
    <property type="term" value="F:zinc ion binding"/>
    <property type="evidence" value="ECO:0007669"/>
    <property type="project" value="UniProtKB-KW"/>
</dbReference>
<sequence length="776" mass="86239">MNSDRSSQSARILGRVREDAADLALMVTTATHDWKLLSDKNGTQLYEMKGESLTSKVSTVRTFGNGGGGHPSEFYIARAATTVQADVNTMLDVLRTHTSKDFRAVMKKIFGKQFESGAIVDSLSCTTPTSYAPSSDNTGNNGARQSSTEDDKYNANWITLRAFTKLGGLDGQRDFTMVCYQDVFERSYTSDSLTRKGRQIARNPHRQQLMTGSRLIGVHTFSSMNFKDIPELPRSSKTDRLHFRNSGIVVEELVEEDASGPLVRVSLLLSLMPSKLVLKELSQSPRMRVALAAGHKVAKKYRKWLQTLALGVSHLAEAAKPAVTIQHLSTMTWSNSDTCFLCLKTFRTFRRRYHCRFCGEAVCGSCSSFVDLSSFEVRYESSGSSSNIKVGHCKLNLQATIDGSRWSENASPKTLRDSNEEFFDIRGCNTCASELQMNMVIRSQTRNLHKPILYRNSTSNRFSQLANVCLERRGVENKFDQNSGYCSVNGSPPPYSGHDNDFEHDRVAPMNADDYHQCSSRKLSFSTISCSSFPGFLNDERAQLALGSSNSSAETIGDAPFDASLNRRSSCFVMSDTSHNELLTRDSDILSLNGLMLCARESATQPVVIDDAKDIDLAYKLYHQPACALIRESYATTAATNEGSTHSRFYYSGMTPQEIQLAEQVLCVTKARDTMPMNDRIPQSPHPQDRPSYEQRPTKQSIKKVYHMPPTRQSHLSSSQSQKSSYSSGSTHSDLIQLNAPLKAPVTTSTDFVVFSGSRQGEIPNREVGDMILLDF</sequence>
<organism evidence="8 10">
    <name type="scientific">Peronospora farinosa</name>
    <dbReference type="NCBI Taxonomy" id="134698"/>
    <lineage>
        <taxon>Eukaryota</taxon>
        <taxon>Sar</taxon>
        <taxon>Stramenopiles</taxon>
        <taxon>Oomycota</taxon>
        <taxon>Peronosporomycetes</taxon>
        <taxon>Peronosporales</taxon>
        <taxon>Peronosporaceae</taxon>
        <taxon>Peronospora</taxon>
    </lineage>
</organism>
<feature type="region of interest" description="Disordered" evidence="5">
    <location>
        <begin position="130"/>
        <end position="149"/>
    </location>
</feature>
<dbReference type="SMART" id="SM00064">
    <property type="entry name" value="FYVE"/>
    <property type="match status" value="1"/>
</dbReference>
<dbReference type="Pfam" id="PF01363">
    <property type="entry name" value="FYVE"/>
    <property type="match status" value="1"/>
</dbReference>
<dbReference type="PANTHER" id="PTHR43102:SF2">
    <property type="entry name" value="GAF DOMAIN-CONTAINING PROTEIN"/>
    <property type="match status" value="1"/>
</dbReference>
<dbReference type="Gene3D" id="3.30.530.20">
    <property type="match status" value="1"/>
</dbReference>
<dbReference type="InterPro" id="IPR011011">
    <property type="entry name" value="Znf_FYVE_PHD"/>
</dbReference>
<evidence type="ECO:0000256" key="1">
    <source>
        <dbReference type="ARBA" id="ARBA00022723"/>
    </source>
</evidence>
<evidence type="ECO:0000259" key="6">
    <source>
        <dbReference type="PROSITE" id="PS50178"/>
    </source>
</evidence>
<evidence type="ECO:0000256" key="5">
    <source>
        <dbReference type="SAM" id="MobiDB-lite"/>
    </source>
</evidence>
<evidence type="ECO:0000313" key="9">
    <source>
        <dbReference type="Proteomes" id="UP001157938"/>
    </source>
</evidence>
<feature type="compositionally biased region" description="Basic and acidic residues" evidence="5">
    <location>
        <begin position="687"/>
        <end position="697"/>
    </location>
</feature>
<proteinExistence type="predicted"/>
<dbReference type="CDD" id="cd00065">
    <property type="entry name" value="FYVE_like_SF"/>
    <property type="match status" value="1"/>
</dbReference>
<dbReference type="InterPro" id="IPR000306">
    <property type="entry name" value="Znf_FYVE"/>
</dbReference>
<dbReference type="Proteomes" id="UP001157938">
    <property type="component" value="Unassembled WGS sequence"/>
</dbReference>
<dbReference type="AlphaFoldDB" id="A0AAV0TQW4"/>
<accession>A0AAV0TQW4</accession>
<dbReference type="InterPro" id="IPR023393">
    <property type="entry name" value="START-like_dom_sf"/>
</dbReference>
<feature type="compositionally biased region" description="Low complexity" evidence="5">
    <location>
        <begin position="713"/>
        <end position="732"/>
    </location>
</feature>
<keyword evidence="9" id="KW-1185">Reference proteome</keyword>
<feature type="domain" description="FYVE-type" evidence="6">
    <location>
        <begin position="333"/>
        <end position="436"/>
    </location>
</feature>
<dbReference type="InterPro" id="IPR013083">
    <property type="entry name" value="Znf_RING/FYVE/PHD"/>
</dbReference>
<keyword evidence="2 4" id="KW-0863">Zinc-finger</keyword>
<evidence type="ECO:0000313" key="10">
    <source>
        <dbReference type="Proteomes" id="UP001159659"/>
    </source>
</evidence>
<keyword evidence="3" id="KW-0862">Zinc</keyword>
<gene>
    <name evidence="7" type="ORF">PFR001_LOCUS7492</name>
    <name evidence="8" type="ORF">PFR002_LOCUS4679</name>
</gene>
<dbReference type="EMBL" id="CANTFK010000713">
    <property type="protein sequence ID" value="CAI5723545.1"/>
    <property type="molecule type" value="Genomic_DNA"/>
</dbReference>
<name>A0AAV0TQW4_9STRA</name>
<keyword evidence="1" id="KW-0479">Metal-binding</keyword>
<feature type="region of interest" description="Disordered" evidence="5">
    <location>
        <begin position="675"/>
        <end position="732"/>
    </location>
</feature>
<evidence type="ECO:0000256" key="2">
    <source>
        <dbReference type="ARBA" id="ARBA00022771"/>
    </source>
</evidence>
<evidence type="ECO:0000256" key="4">
    <source>
        <dbReference type="PROSITE-ProRule" id="PRU00091"/>
    </source>
</evidence>
<evidence type="ECO:0000313" key="8">
    <source>
        <dbReference type="EMBL" id="CAI5723545.1"/>
    </source>
</evidence>
<dbReference type="InterPro" id="IPR017455">
    <property type="entry name" value="Znf_FYVE-rel"/>
</dbReference>
<evidence type="ECO:0000256" key="3">
    <source>
        <dbReference type="ARBA" id="ARBA00022833"/>
    </source>
</evidence>
<dbReference type="PROSITE" id="PS50178">
    <property type="entry name" value="ZF_FYVE"/>
    <property type="match status" value="1"/>
</dbReference>
<dbReference type="Proteomes" id="UP001159659">
    <property type="component" value="Unassembled WGS sequence"/>
</dbReference>
<reference evidence="7 9" key="1">
    <citation type="submission" date="2021-11" db="EMBL/GenBank/DDBJ databases">
        <authorList>
            <person name="Islam A."/>
            <person name="Islam S."/>
            <person name="Flora M.S."/>
            <person name="Rahman M."/>
            <person name="Ziaur R.M."/>
            <person name="Epstein J.H."/>
            <person name="Hassan M."/>
            <person name="Klassen M."/>
            <person name="Woodard K."/>
            <person name="Webb A."/>
            <person name="Webby R.J."/>
            <person name="El Zowalaty M.E."/>
        </authorList>
    </citation>
    <scope>NUCLEOTIDE SEQUENCE [LARGE SCALE GENOMIC DNA]</scope>
    <source>
        <strain evidence="7">Pf1</strain>
    </source>
</reference>
<dbReference type="PANTHER" id="PTHR43102">
    <property type="entry name" value="SLR1143 PROTEIN"/>
    <property type="match status" value="1"/>
</dbReference>
<comment type="caution">
    <text evidence="8">The sequence shown here is derived from an EMBL/GenBank/DDBJ whole genome shotgun (WGS) entry which is preliminary data.</text>
</comment>
<evidence type="ECO:0000313" key="7">
    <source>
        <dbReference type="EMBL" id="CAH0492282.1"/>
    </source>
</evidence>
<reference evidence="8" key="2">
    <citation type="submission" date="2022-12" db="EMBL/GenBank/DDBJ databases">
        <authorList>
            <person name="Webb A."/>
        </authorList>
    </citation>
    <scope>NUCLEOTIDE SEQUENCE</scope>
    <source>
        <strain evidence="8">Pf2</strain>
    </source>
</reference>
<dbReference type="EMBL" id="CAKLBC010001476">
    <property type="protein sequence ID" value="CAH0492282.1"/>
    <property type="molecule type" value="Genomic_DNA"/>
</dbReference>
<protein>
    <recommendedName>
        <fullName evidence="6">FYVE-type domain-containing protein</fullName>
    </recommendedName>
</protein>
<feature type="compositionally biased region" description="Polar residues" evidence="5">
    <location>
        <begin position="130"/>
        <end position="146"/>
    </location>
</feature>